<evidence type="ECO:0000256" key="2">
    <source>
        <dbReference type="ARBA" id="ARBA00023619"/>
    </source>
</evidence>
<evidence type="ECO:0000313" key="4">
    <source>
        <dbReference type="EMBL" id="CEM46471.1"/>
    </source>
</evidence>
<organism evidence="4">
    <name type="scientific">Chromera velia CCMP2878</name>
    <dbReference type="NCBI Taxonomy" id="1169474"/>
    <lineage>
        <taxon>Eukaryota</taxon>
        <taxon>Sar</taxon>
        <taxon>Alveolata</taxon>
        <taxon>Colpodellida</taxon>
        <taxon>Chromeraceae</taxon>
        <taxon>Chromera</taxon>
    </lineage>
</organism>
<evidence type="ECO:0000256" key="1">
    <source>
        <dbReference type="ARBA" id="ARBA00023529"/>
    </source>
</evidence>
<dbReference type="EC" id="3.4.21.62" evidence="2"/>
<dbReference type="GO" id="GO:0004252">
    <property type="term" value="F:serine-type endopeptidase activity"/>
    <property type="evidence" value="ECO:0007669"/>
    <property type="project" value="UniProtKB-EC"/>
</dbReference>
<reference evidence="4" key="1">
    <citation type="submission" date="2014-11" db="EMBL/GenBank/DDBJ databases">
        <authorList>
            <person name="Otto D Thomas"/>
            <person name="Naeem Raeece"/>
        </authorList>
    </citation>
    <scope>NUCLEOTIDE SEQUENCE</scope>
</reference>
<name>A0A0G4HQB5_9ALVE</name>
<dbReference type="EMBL" id="CDMZ01003463">
    <property type="protein sequence ID" value="CEM46471.1"/>
    <property type="molecule type" value="Genomic_DNA"/>
</dbReference>
<protein>
    <recommendedName>
        <fullName evidence="2">subtilisin</fullName>
        <ecNumber evidence="2">3.4.21.62</ecNumber>
    </recommendedName>
</protein>
<sequence>MWRLLSCVALALFAVSFHTTGVSAAYDGLKLDGIFDDFEAKLNLEDLNIAERYQITGFGDLARLSPLSQELLSKAQRTLIIRKKPEVEYEGAESLEGESTAEDEGFVSAAVHPKNSTDEEVVAMQADEPAKQAATEKRGHGARRRRGKCTDIIDPNENPLLKPFADAIGEVKKFLLLDTYVVECVSQEAAIAMALKLQKVDEVEDVSFDDLVMSQQQTWSNDPYLSNAGQYNVLNTDSRYDIGVGRAVGVARDRVSKTSNLDSLRDEPVLVSVPDSGIDLFHPDLKNMIWSNSGEIPNNGKDDDENG</sequence>
<feature type="signal peptide" evidence="3">
    <location>
        <begin position="1"/>
        <end position="24"/>
    </location>
</feature>
<dbReference type="Gene3D" id="3.40.50.200">
    <property type="entry name" value="Peptidase S8/S53 domain"/>
    <property type="match status" value="1"/>
</dbReference>
<dbReference type="VEuPathDB" id="CryptoDB:Cvel_30144"/>
<dbReference type="GO" id="GO:0006508">
    <property type="term" value="P:proteolysis"/>
    <property type="evidence" value="ECO:0007669"/>
    <property type="project" value="InterPro"/>
</dbReference>
<comment type="catalytic activity">
    <reaction evidence="1">
        <text>Hydrolysis of proteins with broad specificity for peptide bonds, and a preference for a large uncharged residue in P1. Hydrolyzes peptide amides.</text>
        <dbReference type="EC" id="3.4.21.62"/>
    </reaction>
</comment>
<feature type="chain" id="PRO_5005192248" description="subtilisin" evidence="3">
    <location>
        <begin position="25"/>
        <end position="307"/>
    </location>
</feature>
<proteinExistence type="predicted"/>
<evidence type="ECO:0000256" key="3">
    <source>
        <dbReference type="SAM" id="SignalP"/>
    </source>
</evidence>
<dbReference type="AlphaFoldDB" id="A0A0G4HQB5"/>
<keyword evidence="3" id="KW-0732">Signal</keyword>
<gene>
    <name evidence="4" type="ORF">Cvel_30144</name>
</gene>
<accession>A0A0G4HQB5</accession>
<dbReference type="InterPro" id="IPR036852">
    <property type="entry name" value="Peptidase_S8/S53_dom_sf"/>
</dbReference>